<feature type="transmembrane region" description="Helical" evidence="10">
    <location>
        <begin position="7"/>
        <end position="30"/>
    </location>
</feature>
<evidence type="ECO:0000256" key="2">
    <source>
        <dbReference type="ARBA" id="ARBA00004127"/>
    </source>
</evidence>
<keyword evidence="5" id="KW-0808">Transferase</keyword>
<keyword evidence="6 10" id="KW-0812">Transmembrane</keyword>
<proteinExistence type="predicted"/>
<reference evidence="13" key="1">
    <citation type="submission" date="2023-12" db="EMBL/GenBank/DDBJ databases">
        <title>Genome assembly of Anisodus tanguticus.</title>
        <authorList>
            <person name="Wang Y.-J."/>
        </authorList>
    </citation>
    <scope>NUCLEOTIDE SEQUENCE</scope>
    <source>
        <strain evidence="13">KB-2021</strain>
        <tissue evidence="13">Leaf</tissue>
    </source>
</reference>
<comment type="subcellular location">
    <subcellularLocation>
        <location evidence="2">Endomembrane system</location>
        <topology evidence="2">Multi-pass membrane protein</topology>
    </subcellularLocation>
</comment>
<dbReference type="GO" id="GO:0012505">
    <property type="term" value="C:endomembrane system"/>
    <property type="evidence" value="ECO:0007669"/>
    <property type="project" value="UniProtKB-SubCell"/>
</dbReference>
<dbReference type="EMBL" id="JAVYJV010000016">
    <property type="protein sequence ID" value="KAK4349982.1"/>
    <property type="molecule type" value="Genomic_DNA"/>
</dbReference>
<protein>
    <recommendedName>
        <fullName evidence="4">RING-type E3 ubiquitin transferase</fullName>
        <ecNumber evidence="4">2.3.2.27</ecNumber>
    </recommendedName>
</protein>
<dbReference type="AlphaFoldDB" id="A0AAE1RG17"/>
<dbReference type="Pfam" id="PF25333">
    <property type="entry name" value="DUF2921_N"/>
    <property type="match status" value="3"/>
</dbReference>
<evidence type="ECO:0000259" key="12">
    <source>
        <dbReference type="Pfam" id="PF25333"/>
    </source>
</evidence>
<evidence type="ECO:0000256" key="7">
    <source>
        <dbReference type="ARBA" id="ARBA00022786"/>
    </source>
</evidence>
<evidence type="ECO:0000256" key="5">
    <source>
        <dbReference type="ARBA" id="ARBA00022679"/>
    </source>
</evidence>
<name>A0AAE1RG17_9SOLA</name>
<dbReference type="GO" id="GO:0061630">
    <property type="term" value="F:ubiquitin protein ligase activity"/>
    <property type="evidence" value="ECO:0007669"/>
    <property type="project" value="UniProtKB-EC"/>
</dbReference>
<dbReference type="EC" id="2.3.2.27" evidence="4"/>
<dbReference type="InterPro" id="IPR057425">
    <property type="entry name" value="DUF2921_N"/>
</dbReference>
<dbReference type="PANTHER" id="PTHR33389:SF4">
    <property type="entry name" value="PII, URIDYLYLTRANSFERASE (DUF2921)"/>
    <property type="match status" value="1"/>
</dbReference>
<evidence type="ECO:0000313" key="13">
    <source>
        <dbReference type="EMBL" id="KAK4349982.1"/>
    </source>
</evidence>
<comment type="pathway">
    <text evidence="3">Protein modification; protein ubiquitination.</text>
</comment>
<evidence type="ECO:0000256" key="4">
    <source>
        <dbReference type="ARBA" id="ARBA00012483"/>
    </source>
</evidence>
<feature type="domain" description="DUF2921" evidence="12">
    <location>
        <begin position="234"/>
        <end position="390"/>
    </location>
</feature>
<comment type="catalytic activity">
    <reaction evidence="1">
        <text>S-ubiquitinyl-[E2 ubiquitin-conjugating enzyme]-L-cysteine + [acceptor protein]-L-lysine = [E2 ubiquitin-conjugating enzyme]-L-cysteine + N(6)-ubiquitinyl-[acceptor protein]-L-lysine.</text>
        <dbReference type="EC" id="2.3.2.27"/>
    </reaction>
</comment>
<feature type="domain" description="DUF2921" evidence="12">
    <location>
        <begin position="100"/>
        <end position="214"/>
    </location>
</feature>
<gene>
    <name evidence="13" type="ORF">RND71_029295</name>
</gene>
<feature type="domain" description="SWEET-like" evidence="11">
    <location>
        <begin position="569"/>
        <end position="834"/>
    </location>
</feature>
<feature type="transmembrane region" description="Helical" evidence="10">
    <location>
        <begin position="581"/>
        <end position="602"/>
    </location>
</feature>
<keyword evidence="8 10" id="KW-1133">Transmembrane helix</keyword>
<evidence type="ECO:0000313" key="14">
    <source>
        <dbReference type="Proteomes" id="UP001291623"/>
    </source>
</evidence>
<feature type="domain" description="DUF2921" evidence="12">
    <location>
        <begin position="417"/>
        <end position="557"/>
    </location>
</feature>
<feature type="transmembrane region" description="Helical" evidence="10">
    <location>
        <begin position="806"/>
        <end position="827"/>
    </location>
</feature>
<evidence type="ECO:0000256" key="6">
    <source>
        <dbReference type="ARBA" id="ARBA00022692"/>
    </source>
</evidence>
<feature type="transmembrane region" description="Helical" evidence="10">
    <location>
        <begin position="614"/>
        <end position="636"/>
    </location>
</feature>
<accession>A0AAE1RG17</accession>
<organism evidence="13 14">
    <name type="scientific">Anisodus tanguticus</name>
    <dbReference type="NCBI Taxonomy" id="243964"/>
    <lineage>
        <taxon>Eukaryota</taxon>
        <taxon>Viridiplantae</taxon>
        <taxon>Streptophyta</taxon>
        <taxon>Embryophyta</taxon>
        <taxon>Tracheophyta</taxon>
        <taxon>Spermatophyta</taxon>
        <taxon>Magnoliopsida</taxon>
        <taxon>eudicotyledons</taxon>
        <taxon>Gunneridae</taxon>
        <taxon>Pentapetalae</taxon>
        <taxon>asterids</taxon>
        <taxon>lamiids</taxon>
        <taxon>Solanales</taxon>
        <taxon>Solanaceae</taxon>
        <taxon>Solanoideae</taxon>
        <taxon>Hyoscyameae</taxon>
        <taxon>Anisodus</taxon>
    </lineage>
</organism>
<dbReference type="InterPro" id="IPR021319">
    <property type="entry name" value="DUF2921"/>
</dbReference>
<evidence type="ECO:0000256" key="1">
    <source>
        <dbReference type="ARBA" id="ARBA00000900"/>
    </source>
</evidence>
<feature type="transmembrane region" description="Helical" evidence="10">
    <location>
        <begin position="705"/>
        <end position="727"/>
    </location>
</feature>
<evidence type="ECO:0000256" key="9">
    <source>
        <dbReference type="ARBA" id="ARBA00023136"/>
    </source>
</evidence>
<sequence>MSSFASYWTMGGMIIWLMLLSVGFVDFYMVDGELGHRTRTSMTYKYERTDEVKKECASASELEPDDDSRIYTIKQELSFLNGDWWQVSNGIGITLDGLFSSKPFEKSPHFDIWPSHSQLSVSFEGIYIESKRSREERVMCLLGSTMLPSRQQESTDPWEWVKESGYTNQPPLMQDDRILLVLHYPRTNILTNRAILGTMKSLNPKTSFKYFDEVRMSSWLGTSSKYEFGSEKFVSKACDPYPYKNSLSTNINTYRGLDFCYILQRFTHQEALTVVPNWKCNGTDDFCSQLDPFKSDKEIRATDGGFKDVKLVLQDVRCDKISFKDNATFSSRVSSVFRVVSPLENQITAAQRTGINNMTLSAEGIWKSSSGQLCMVGCREESNCDSRICFLLILSEDLSLHTSAVADQISGSANQRVEIEMEIFSIGPMFGPLSNGSIGEKENSYHAKAEYTEKQLLSNVSAQLSLTGSTSYNVSSLFVEGLHDPHVGKMYLIGCRDVRACWKILYESMDLEAGLDCLIEVVIAYPPTTARWLVNPSAKISVSSQRNEDDPLYFNPVNVQTFPIMYRKQREDILSHRGVEGVLRILTLSLAIFCIFSQLLYIRDNAESVPYVSLAMLGVQALGYGLPLTTGAEALFKMMGAEINETPSYDLDNSQWIRLIDYTVKVLVLVAFLVTASLSQKVWRSRIRLLTRSPLEPHRVPSDKWVLLSTLVMHAVGYIVVLFIHLFNTSQKPLHAERYVDSTGNFHTLRKWETELEEYMGLIQDFFLLPHVIGNLVWQIQMQTTQKAVLYWAYVQYEFVNPRFDYYTKFGNIAIPVAAVVLAVVYIQQRWNYEKLSETLKLGKIKLLPAGSRVYERLPSAEAELTSGVNYPSKTKMSTE</sequence>
<dbReference type="Proteomes" id="UP001291623">
    <property type="component" value="Unassembled WGS sequence"/>
</dbReference>
<evidence type="ECO:0000256" key="3">
    <source>
        <dbReference type="ARBA" id="ARBA00004906"/>
    </source>
</evidence>
<evidence type="ECO:0000259" key="11">
    <source>
        <dbReference type="Pfam" id="PF11145"/>
    </source>
</evidence>
<evidence type="ECO:0000256" key="10">
    <source>
        <dbReference type="SAM" id="Phobius"/>
    </source>
</evidence>
<feature type="transmembrane region" description="Helical" evidence="10">
    <location>
        <begin position="656"/>
        <end position="678"/>
    </location>
</feature>
<dbReference type="PANTHER" id="PTHR33389">
    <property type="entry name" value="FAMILY PROTEIN, PUTATIVE (DUF2921)-RELATED"/>
    <property type="match status" value="1"/>
</dbReference>
<keyword evidence="9 10" id="KW-0472">Membrane</keyword>
<keyword evidence="7" id="KW-0833">Ubl conjugation pathway</keyword>
<keyword evidence="14" id="KW-1185">Reference proteome</keyword>
<comment type="caution">
    <text evidence="13">The sequence shown here is derived from an EMBL/GenBank/DDBJ whole genome shotgun (WGS) entry which is preliminary data.</text>
</comment>
<evidence type="ECO:0000256" key="8">
    <source>
        <dbReference type="ARBA" id="ARBA00022989"/>
    </source>
</evidence>
<dbReference type="Pfam" id="PF11145">
    <property type="entry name" value="DUF2921"/>
    <property type="match status" value="1"/>
</dbReference>